<evidence type="ECO:0000313" key="2">
    <source>
        <dbReference type="Proteomes" id="UP000823749"/>
    </source>
</evidence>
<keyword evidence="2" id="KW-1185">Reference proteome</keyword>
<sequence length="68" mass="7936">MWAMLSLQEGDDQLQVLNRVLPNCLQMHVQRQILSCAFQLTKWFQISEQNCHRVTMELLISSGDDLKC</sequence>
<name>A0AAV6JPU8_9ERIC</name>
<dbReference type="AlphaFoldDB" id="A0AAV6JPU8"/>
<comment type="caution">
    <text evidence="1">The sequence shown here is derived from an EMBL/GenBank/DDBJ whole genome shotgun (WGS) entry which is preliminary data.</text>
</comment>
<evidence type="ECO:0000313" key="1">
    <source>
        <dbReference type="EMBL" id="KAG5541659.1"/>
    </source>
</evidence>
<dbReference type="EMBL" id="JACTNZ010000007">
    <property type="protein sequence ID" value="KAG5541659.1"/>
    <property type="molecule type" value="Genomic_DNA"/>
</dbReference>
<accession>A0AAV6JPU8</accession>
<protein>
    <submittedName>
        <fullName evidence="1">Uncharacterized protein</fullName>
    </submittedName>
</protein>
<reference evidence="1" key="1">
    <citation type="submission" date="2020-08" db="EMBL/GenBank/DDBJ databases">
        <title>Plant Genome Project.</title>
        <authorList>
            <person name="Zhang R.-G."/>
        </authorList>
    </citation>
    <scope>NUCLEOTIDE SEQUENCE</scope>
    <source>
        <strain evidence="1">WSP0</strain>
        <tissue evidence="1">Leaf</tissue>
    </source>
</reference>
<organism evidence="1 2">
    <name type="scientific">Rhododendron griersonianum</name>
    <dbReference type="NCBI Taxonomy" id="479676"/>
    <lineage>
        <taxon>Eukaryota</taxon>
        <taxon>Viridiplantae</taxon>
        <taxon>Streptophyta</taxon>
        <taxon>Embryophyta</taxon>
        <taxon>Tracheophyta</taxon>
        <taxon>Spermatophyta</taxon>
        <taxon>Magnoliopsida</taxon>
        <taxon>eudicotyledons</taxon>
        <taxon>Gunneridae</taxon>
        <taxon>Pentapetalae</taxon>
        <taxon>asterids</taxon>
        <taxon>Ericales</taxon>
        <taxon>Ericaceae</taxon>
        <taxon>Ericoideae</taxon>
        <taxon>Rhodoreae</taxon>
        <taxon>Rhododendron</taxon>
    </lineage>
</organism>
<gene>
    <name evidence="1" type="ORF">RHGRI_021482</name>
</gene>
<proteinExistence type="predicted"/>
<dbReference type="Proteomes" id="UP000823749">
    <property type="component" value="Chromosome 7"/>
</dbReference>